<dbReference type="InterPro" id="IPR050902">
    <property type="entry name" value="ABC_Transporter_SBP"/>
</dbReference>
<comment type="similarity">
    <text evidence="1">Belongs to the bacterial solute-binding protein 8 family.</text>
</comment>
<dbReference type="Pfam" id="PF01497">
    <property type="entry name" value="Peripla_BP_2"/>
    <property type="match status" value="1"/>
</dbReference>
<sequence>MSMRTLYRPVRSAAAVAVVTLGLAAAGCGATSTSPSAARAERPAAAVTVSSCGRTLSFERPPRRVMTLDQSSTETLLALGLQTGMAGTSNLKTKVAPRYRAAYDSVPVLSPKILTAEQLRAATPDLVVSSFTALYTKDRVGTREELDRLGLPSYVSAVDCPEAAEHGLTPFDLLARDYENLGKIFGVEDRAAELVAAQRAALDRAARTGEDVAGEPTVVWLYSVYAGLPYVAGKGGMPSAMSELTGVRNAFDDVAEDWPEASWEEIARRDPDIIVVGDLSERGAPGDSAADKLAMMRKDPATSQLTALKENRIIQVPGIEMDPSVRTVNTLALFAAGLKDLGYVR</sequence>
<dbReference type="PANTHER" id="PTHR30535:SF7">
    <property type="entry name" value="IRON(III) DICITRATE-BINDING PROTEIN"/>
    <property type="match status" value="1"/>
</dbReference>
<dbReference type="EMBL" id="JBHSBM010000016">
    <property type="protein sequence ID" value="MFC4059004.1"/>
    <property type="molecule type" value="Genomic_DNA"/>
</dbReference>
<proteinExistence type="inferred from homology"/>
<dbReference type="PROSITE" id="PS50983">
    <property type="entry name" value="FE_B12_PBP"/>
    <property type="match status" value="1"/>
</dbReference>
<comment type="caution">
    <text evidence="4">The sequence shown here is derived from an EMBL/GenBank/DDBJ whole genome shotgun (WGS) entry which is preliminary data.</text>
</comment>
<organism evidence="4 5">
    <name type="scientific">Planomonospora corallina</name>
    <dbReference type="NCBI Taxonomy" id="1806052"/>
    <lineage>
        <taxon>Bacteria</taxon>
        <taxon>Bacillati</taxon>
        <taxon>Actinomycetota</taxon>
        <taxon>Actinomycetes</taxon>
        <taxon>Streptosporangiales</taxon>
        <taxon>Streptosporangiaceae</taxon>
        <taxon>Planomonospora</taxon>
    </lineage>
</organism>
<keyword evidence="2" id="KW-0732">Signal</keyword>
<dbReference type="InterPro" id="IPR002491">
    <property type="entry name" value="ABC_transptr_periplasmic_BD"/>
</dbReference>
<dbReference type="SUPFAM" id="SSF53807">
    <property type="entry name" value="Helical backbone' metal receptor"/>
    <property type="match status" value="1"/>
</dbReference>
<feature type="domain" description="Fe/B12 periplasmic-binding" evidence="3">
    <location>
        <begin position="64"/>
        <end position="345"/>
    </location>
</feature>
<name>A0ABV8I7U3_9ACTN</name>
<evidence type="ECO:0000256" key="2">
    <source>
        <dbReference type="SAM" id="SignalP"/>
    </source>
</evidence>
<feature type="chain" id="PRO_5046320367" evidence="2">
    <location>
        <begin position="31"/>
        <end position="345"/>
    </location>
</feature>
<dbReference type="PANTHER" id="PTHR30535">
    <property type="entry name" value="VITAMIN B12-BINDING PROTEIN"/>
    <property type="match status" value="1"/>
</dbReference>
<evidence type="ECO:0000259" key="3">
    <source>
        <dbReference type="PROSITE" id="PS50983"/>
    </source>
</evidence>
<reference evidence="5" key="1">
    <citation type="journal article" date="2019" name="Int. J. Syst. Evol. Microbiol.">
        <title>The Global Catalogue of Microorganisms (GCM) 10K type strain sequencing project: providing services to taxonomists for standard genome sequencing and annotation.</title>
        <authorList>
            <consortium name="The Broad Institute Genomics Platform"/>
            <consortium name="The Broad Institute Genome Sequencing Center for Infectious Disease"/>
            <person name="Wu L."/>
            <person name="Ma J."/>
        </authorList>
    </citation>
    <scope>NUCLEOTIDE SEQUENCE [LARGE SCALE GENOMIC DNA]</scope>
    <source>
        <strain evidence="5">TBRC 4489</strain>
    </source>
</reference>
<accession>A0ABV8I7U3</accession>
<dbReference type="PROSITE" id="PS51257">
    <property type="entry name" value="PROKAR_LIPOPROTEIN"/>
    <property type="match status" value="1"/>
</dbReference>
<evidence type="ECO:0000313" key="5">
    <source>
        <dbReference type="Proteomes" id="UP001595850"/>
    </source>
</evidence>
<protein>
    <submittedName>
        <fullName evidence="4">ABC transporter substrate-binding protein</fullName>
    </submittedName>
</protein>
<evidence type="ECO:0000313" key="4">
    <source>
        <dbReference type="EMBL" id="MFC4059004.1"/>
    </source>
</evidence>
<dbReference type="Proteomes" id="UP001595850">
    <property type="component" value="Unassembled WGS sequence"/>
</dbReference>
<evidence type="ECO:0000256" key="1">
    <source>
        <dbReference type="ARBA" id="ARBA00008814"/>
    </source>
</evidence>
<dbReference type="Gene3D" id="3.40.50.1980">
    <property type="entry name" value="Nitrogenase molybdenum iron protein domain"/>
    <property type="match status" value="2"/>
</dbReference>
<feature type="signal peptide" evidence="2">
    <location>
        <begin position="1"/>
        <end position="30"/>
    </location>
</feature>
<keyword evidence="5" id="KW-1185">Reference proteome</keyword>
<gene>
    <name evidence="4" type="ORF">ACFOWE_11895</name>
</gene>